<dbReference type="InterPro" id="IPR036667">
    <property type="entry name" value="PTS_IIB_sorbose-sp_sf"/>
</dbReference>
<dbReference type="OrthoDB" id="9788818at2"/>
<dbReference type="STRING" id="1423758.FC41_GL001167"/>
<keyword evidence="22" id="KW-0670">Pyruvate</keyword>
<evidence type="ECO:0000256" key="7">
    <source>
        <dbReference type="ARBA" id="ARBA00022448"/>
    </source>
</evidence>
<dbReference type="PANTHER" id="PTHR33799">
    <property type="entry name" value="PTS PERMEASE-RELATED-RELATED"/>
    <property type="match status" value="1"/>
</dbReference>
<dbReference type="GO" id="GO:0005886">
    <property type="term" value="C:plasma membrane"/>
    <property type="evidence" value="ECO:0007669"/>
    <property type="project" value="UniProtKB-SubCell"/>
</dbReference>
<feature type="region of interest" description="Disordered" evidence="19">
    <location>
        <begin position="126"/>
        <end position="158"/>
    </location>
</feature>
<dbReference type="PROSITE" id="PS51101">
    <property type="entry name" value="PTS_EIIB_TYPE_4"/>
    <property type="match status" value="1"/>
</dbReference>
<organism evidence="22 23">
    <name type="scientific">Lactobacillus hominis DSM 23910 = CRBIP 24.179</name>
    <dbReference type="NCBI Taxonomy" id="1423758"/>
    <lineage>
        <taxon>Bacteria</taxon>
        <taxon>Bacillati</taxon>
        <taxon>Bacillota</taxon>
        <taxon>Bacilli</taxon>
        <taxon>Lactobacillales</taxon>
        <taxon>Lactobacillaceae</taxon>
        <taxon>Lactobacillus</taxon>
    </lineage>
</organism>
<comment type="subunit">
    <text evidence="4">Homodimer.</text>
</comment>
<keyword evidence="12 22" id="KW-0808">Transferase</keyword>
<comment type="function">
    <text evidence="16">The phosphoenolpyruvate-dependent sugar phosphotransferase system (sugar PTS), a major carbohydrate active transport system, catalyzes the phosphorylation of incoming sugar substrates concomitantly with their translocation across the cell membrane. The enzyme II ManXYZ PTS system is involved in mannose transport.</text>
</comment>
<feature type="domain" description="PTS EIIB type-4" evidence="21">
    <location>
        <begin position="165"/>
        <end position="330"/>
    </location>
</feature>
<feature type="compositionally biased region" description="Basic and acidic residues" evidence="19">
    <location>
        <begin position="126"/>
        <end position="151"/>
    </location>
</feature>
<dbReference type="Proteomes" id="UP000009320">
    <property type="component" value="Unassembled WGS sequence"/>
</dbReference>
<evidence type="ECO:0000256" key="12">
    <source>
        <dbReference type="ARBA" id="ARBA00022679"/>
    </source>
</evidence>
<dbReference type="PATRIC" id="fig|1423758.3.peg.1180"/>
<dbReference type="InterPro" id="IPR051471">
    <property type="entry name" value="Bacterial_PTS_sugar_comp"/>
</dbReference>
<evidence type="ECO:0000256" key="5">
    <source>
        <dbReference type="ARBA" id="ARBA00011929"/>
    </source>
</evidence>
<evidence type="ECO:0000256" key="8">
    <source>
        <dbReference type="ARBA" id="ARBA00022475"/>
    </source>
</evidence>
<dbReference type="Gene3D" id="3.40.35.10">
    <property type="entry name" value="Phosphotransferase system, sorbose subfamily IIB component"/>
    <property type="match status" value="1"/>
</dbReference>
<reference evidence="22 23" key="1">
    <citation type="submission" date="2012-06" db="EMBL/GenBank/DDBJ databases">
        <title>Draft Genome Sequence of Lactobacillus hominis Strain CRBIP 24.179T, isolated from human intestine.</title>
        <authorList>
            <person name="Cousin S."/>
            <person name="Ma L."/>
            <person name="Bizet C."/>
            <person name="Loux V."/>
            <person name="Bouchier C."/>
            <person name="Clermont D."/>
            <person name="Creno S."/>
        </authorList>
    </citation>
    <scope>NUCLEOTIDE SEQUENCE [LARGE SCALE GENOMIC DNA]</scope>
    <source>
        <strain evidence="23">CRBIP 24.179T</strain>
    </source>
</reference>
<gene>
    <name evidence="22" type="ORF">BN55_01885</name>
</gene>
<dbReference type="PANTHER" id="PTHR33799:SF1">
    <property type="entry name" value="PTS SYSTEM MANNOSE-SPECIFIC EIIAB COMPONENT-RELATED"/>
    <property type="match status" value="1"/>
</dbReference>
<keyword evidence="7" id="KW-0813">Transport</keyword>
<keyword evidence="10" id="KW-0597">Phosphoprotein</keyword>
<dbReference type="InterPro" id="IPR004701">
    <property type="entry name" value="PTS_EIIA_man-typ"/>
</dbReference>
<dbReference type="GO" id="GO:0005737">
    <property type="term" value="C:cytoplasm"/>
    <property type="evidence" value="ECO:0007669"/>
    <property type="project" value="UniProtKB-SubCell"/>
</dbReference>
<dbReference type="CDD" id="cd00001">
    <property type="entry name" value="PTS_IIB_man"/>
    <property type="match status" value="1"/>
</dbReference>
<dbReference type="EMBL" id="CAKE01000013">
    <property type="protein sequence ID" value="CCI82079.1"/>
    <property type="molecule type" value="Genomic_DNA"/>
</dbReference>
<keyword evidence="14" id="KW-0418">Kinase</keyword>
<accession>I7LA99</accession>
<dbReference type="GO" id="GO:0008982">
    <property type="term" value="F:protein-N(PI)-phosphohistidine-sugar phosphotransferase activity"/>
    <property type="evidence" value="ECO:0007669"/>
    <property type="project" value="InterPro"/>
</dbReference>
<evidence type="ECO:0000256" key="17">
    <source>
        <dbReference type="ARBA" id="ARBA00030229"/>
    </source>
</evidence>
<dbReference type="InterPro" id="IPR036662">
    <property type="entry name" value="PTS_EIIA_man-typ_sf"/>
</dbReference>
<dbReference type="InterPro" id="IPR004720">
    <property type="entry name" value="PTS_IIB_sorbose-sp"/>
</dbReference>
<evidence type="ECO:0000256" key="1">
    <source>
        <dbReference type="ARBA" id="ARBA00000514"/>
    </source>
</evidence>
<protein>
    <recommendedName>
        <fullName evidence="6">PTS system mannose-specific EIIAB component</fullName>
        <ecNumber evidence="5">2.7.1.191</ecNumber>
    </recommendedName>
    <alternativeName>
        <fullName evidence="18">EIIAB-Man</fullName>
    </alternativeName>
    <alternativeName>
        <fullName evidence="17">EIII-Man</fullName>
    </alternativeName>
</protein>
<evidence type="ECO:0000256" key="11">
    <source>
        <dbReference type="ARBA" id="ARBA00022597"/>
    </source>
</evidence>
<keyword evidence="23" id="KW-1185">Reference proteome</keyword>
<evidence type="ECO:0000256" key="16">
    <source>
        <dbReference type="ARBA" id="ARBA00023757"/>
    </source>
</evidence>
<evidence type="ECO:0000256" key="14">
    <source>
        <dbReference type="ARBA" id="ARBA00022777"/>
    </source>
</evidence>
<name>I7LA99_9LACO</name>
<keyword evidence="15" id="KW-0472">Membrane</keyword>
<comment type="caution">
    <text evidence="22">The sequence shown here is derived from an EMBL/GenBank/DDBJ whole genome shotgun (WGS) entry which is preliminary data.</text>
</comment>
<dbReference type="SUPFAM" id="SSF53062">
    <property type="entry name" value="PTS system fructose IIA component-like"/>
    <property type="match status" value="1"/>
</dbReference>
<comment type="subcellular location">
    <subcellularLocation>
        <location evidence="2">Cell membrane</location>
    </subcellularLocation>
    <subcellularLocation>
        <location evidence="3">Cytoplasm</location>
    </subcellularLocation>
</comment>
<dbReference type="GeneID" id="82847302"/>
<dbReference type="EC" id="2.7.1.191" evidence="5"/>
<evidence type="ECO:0000259" key="21">
    <source>
        <dbReference type="PROSITE" id="PS51101"/>
    </source>
</evidence>
<evidence type="ECO:0000256" key="13">
    <source>
        <dbReference type="ARBA" id="ARBA00022683"/>
    </source>
</evidence>
<dbReference type="RefSeq" id="WP_008471055.1">
    <property type="nucleotide sequence ID" value="NZ_AYZP01000023.1"/>
</dbReference>
<evidence type="ECO:0000256" key="10">
    <source>
        <dbReference type="ARBA" id="ARBA00022553"/>
    </source>
</evidence>
<evidence type="ECO:0000256" key="4">
    <source>
        <dbReference type="ARBA" id="ARBA00011738"/>
    </source>
</evidence>
<feature type="domain" description="PTS EIIA type-4" evidence="20">
    <location>
        <begin position="1"/>
        <end position="126"/>
    </location>
</feature>
<keyword evidence="8" id="KW-1003">Cell membrane</keyword>
<evidence type="ECO:0000256" key="2">
    <source>
        <dbReference type="ARBA" id="ARBA00004236"/>
    </source>
</evidence>
<evidence type="ECO:0000313" key="22">
    <source>
        <dbReference type="EMBL" id="CCI82079.1"/>
    </source>
</evidence>
<sequence length="335" mass="36178">MVGIVLASHGGFADGIFQSAEMIFGPQQNLAHVILKPDEGPDDIHKKMEDAVASFDDQEQVLFIVDLWGGTPFNQANDLVGKHKDTWAIVSGMNLPMVIEALGQRLASDNAHEIAKGIVKPGKDGIKTIPEDLMPKEAPKAEAKKAPEKSQSKGAIAPGTVLGDGHIKHVLARVDTRLLHGQVATGWTKTTNPNRIIVVSDKVSKDNLRKNMIKQAAPAGVHAHVVPLKKMVEVEKDPRFGDTRALLLFETVEDALAAVKAGVPLKEINLGSSAYKDGKVNVTKALSFDQQDIDAIKELEKMGVKFDVRGVPGDKPADINELVDKAEKLLAEKKN</sequence>
<dbReference type="PROSITE" id="PS51096">
    <property type="entry name" value="PTS_EIIA_TYPE_4"/>
    <property type="match status" value="1"/>
</dbReference>
<keyword evidence="11" id="KW-0762">Sugar transport</keyword>
<evidence type="ECO:0000256" key="15">
    <source>
        <dbReference type="ARBA" id="ARBA00023136"/>
    </source>
</evidence>
<keyword evidence="13" id="KW-0598">Phosphotransferase system</keyword>
<dbReference type="AlphaFoldDB" id="I7LA99"/>
<dbReference type="Gene3D" id="3.40.50.510">
    <property type="entry name" value="Phosphotransferase system, mannose-type IIA component"/>
    <property type="match status" value="1"/>
</dbReference>
<dbReference type="CDD" id="cd00006">
    <property type="entry name" value="PTS_IIA_man"/>
    <property type="match status" value="1"/>
</dbReference>
<dbReference type="eggNOG" id="COG2893">
    <property type="taxonomic scope" value="Bacteria"/>
</dbReference>
<proteinExistence type="predicted"/>
<evidence type="ECO:0000313" key="23">
    <source>
        <dbReference type="Proteomes" id="UP000009320"/>
    </source>
</evidence>
<evidence type="ECO:0000259" key="20">
    <source>
        <dbReference type="PROSITE" id="PS51096"/>
    </source>
</evidence>
<dbReference type="GO" id="GO:0016301">
    <property type="term" value="F:kinase activity"/>
    <property type="evidence" value="ECO:0007669"/>
    <property type="project" value="UniProtKB-KW"/>
</dbReference>
<keyword evidence="9" id="KW-0963">Cytoplasm</keyword>
<evidence type="ECO:0000256" key="3">
    <source>
        <dbReference type="ARBA" id="ARBA00004496"/>
    </source>
</evidence>
<dbReference type="SUPFAM" id="SSF52728">
    <property type="entry name" value="PTS IIb component"/>
    <property type="match status" value="1"/>
</dbReference>
<evidence type="ECO:0000256" key="19">
    <source>
        <dbReference type="SAM" id="MobiDB-lite"/>
    </source>
</evidence>
<evidence type="ECO:0000256" key="18">
    <source>
        <dbReference type="ARBA" id="ARBA00032197"/>
    </source>
</evidence>
<dbReference type="Pfam" id="PF03830">
    <property type="entry name" value="PTSIIB_sorb"/>
    <property type="match status" value="1"/>
</dbReference>
<comment type="catalytic activity">
    <reaction evidence="1">
        <text>D-mannose(out) + N(pros)-phospho-L-histidyl-[protein] = D-mannose 6-phosphate(in) + L-histidyl-[protein]</text>
        <dbReference type="Rhea" id="RHEA:49232"/>
        <dbReference type="Rhea" id="RHEA-COMP:9745"/>
        <dbReference type="Rhea" id="RHEA-COMP:9746"/>
        <dbReference type="ChEBI" id="CHEBI:4208"/>
        <dbReference type="ChEBI" id="CHEBI:29979"/>
        <dbReference type="ChEBI" id="CHEBI:58735"/>
        <dbReference type="ChEBI" id="CHEBI:64837"/>
        <dbReference type="EC" id="2.7.1.191"/>
    </reaction>
</comment>
<evidence type="ECO:0000256" key="6">
    <source>
        <dbReference type="ARBA" id="ARBA00021685"/>
    </source>
</evidence>
<dbReference type="eggNOG" id="COG3444">
    <property type="taxonomic scope" value="Bacteria"/>
</dbReference>
<dbReference type="InterPro" id="IPR033887">
    <property type="entry name" value="PTS_IIA_man"/>
</dbReference>
<evidence type="ECO:0000256" key="9">
    <source>
        <dbReference type="ARBA" id="ARBA00022490"/>
    </source>
</evidence>
<dbReference type="Pfam" id="PF03610">
    <property type="entry name" value="EIIA-man"/>
    <property type="match status" value="1"/>
</dbReference>
<dbReference type="GO" id="GO:0009401">
    <property type="term" value="P:phosphoenolpyruvate-dependent sugar phosphotransferase system"/>
    <property type="evidence" value="ECO:0007669"/>
    <property type="project" value="UniProtKB-KW"/>
</dbReference>